<organism evidence="1 2">
    <name type="scientific">Chryseobacterium profundimaris</name>
    <dbReference type="NCBI Taxonomy" id="1387275"/>
    <lineage>
        <taxon>Bacteria</taxon>
        <taxon>Pseudomonadati</taxon>
        <taxon>Bacteroidota</taxon>
        <taxon>Flavobacteriia</taxon>
        <taxon>Flavobacteriales</taxon>
        <taxon>Weeksellaceae</taxon>
        <taxon>Chryseobacterium group</taxon>
        <taxon>Chryseobacterium</taxon>
    </lineage>
</organism>
<comment type="caution">
    <text evidence="1">The sequence shown here is derived from an EMBL/GenBank/DDBJ whole genome shotgun (WGS) entry which is preliminary data.</text>
</comment>
<evidence type="ECO:0008006" key="3">
    <source>
        <dbReference type="Google" id="ProtNLM"/>
    </source>
</evidence>
<protein>
    <recommendedName>
        <fullName evidence="3">Lower baseplate protein N-terminal domain-containing protein</fullName>
    </recommendedName>
</protein>
<proteinExistence type="predicted"/>
<dbReference type="Pfam" id="PF19264">
    <property type="entry name" value="DUF5907"/>
    <property type="match status" value="1"/>
</dbReference>
<dbReference type="EMBL" id="FXTZ01000003">
    <property type="protein sequence ID" value="SMP14860.1"/>
    <property type="molecule type" value="Genomic_DNA"/>
</dbReference>
<evidence type="ECO:0000313" key="2">
    <source>
        <dbReference type="Proteomes" id="UP001157960"/>
    </source>
</evidence>
<accession>A0ABY1NR34</accession>
<keyword evidence="2" id="KW-1185">Reference proteome</keyword>
<sequence>MAVLLYSTVFLAQVGINNNIPKATLDVTAKTTDGSKPEGLLVPRLTGDQIQTADAQYTADQKGIIIYATSAPAVPAGKTANMTAEGYYFFDGSVWQKIINTASGDASTAAKGIVQLAGDLSGTAASPAIAGNAVTSAKILDGTIANADLASGSGGIYKGNGSLSGNTTVAQGANTLAFTSTATNGFSVDGTTLSADAVNDRIGIGTASPNTTLTVNGIISSGLQTISTAGTVVNRSVVSATTNFVLPSAVTSAGAIIYTRNINNSGSIAVTTLAGLMFNGGSTTGVSSYNMTATDQTKTILWISDGFNWTALCGNF</sequence>
<reference evidence="1 2" key="1">
    <citation type="submission" date="2017-05" db="EMBL/GenBank/DDBJ databases">
        <authorList>
            <person name="Varghese N."/>
            <person name="Submissions S."/>
        </authorList>
    </citation>
    <scope>NUCLEOTIDE SEQUENCE [LARGE SCALE GENOMIC DNA]</scope>
    <source>
        <strain evidence="1 2">DSM 28214</strain>
    </source>
</reference>
<name>A0ABY1NR34_9FLAO</name>
<dbReference type="Proteomes" id="UP001157960">
    <property type="component" value="Unassembled WGS sequence"/>
</dbReference>
<dbReference type="RefSeq" id="WP_283421615.1">
    <property type="nucleotide sequence ID" value="NZ_FXTZ01000003.1"/>
</dbReference>
<gene>
    <name evidence="1" type="ORF">SAMN06264346_10395</name>
</gene>
<evidence type="ECO:0000313" key="1">
    <source>
        <dbReference type="EMBL" id="SMP14860.1"/>
    </source>
</evidence>
<dbReference type="InterPro" id="IPR045571">
    <property type="entry name" value="DUF5907"/>
</dbReference>